<evidence type="ECO:0000313" key="3">
    <source>
        <dbReference type="Proteomes" id="UP000054549"/>
    </source>
</evidence>
<dbReference type="AlphaFoldDB" id="A0A0C2W9J3"/>
<sequence length="125" mass="14094">MRKNPKISRIPKLWNLRPCSIHWRHHRLQFSPAAESEAKEAKAPVEEAVEPKPVALLQTPTRKRSTVSANTTTPPTSPGLAAITAVTVPAKSPFSHFQRPYYEERKSRQEGSSEKKFAGRFEDTC</sequence>
<organism evidence="2 3">
    <name type="scientific">Amanita muscaria (strain Koide BX008)</name>
    <dbReference type="NCBI Taxonomy" id="946122"/>
    <lineage>
        <taxon>Eukaryota</taxon>
        <taxon>Fungi</taxon>
        <taxon>Dikarya</taxon>
        <taxon>Basidiomycota</taxon>
        <taxon>Agaricomycotina</taxon>
        <taxon>Agaricomycetes</taxon>
        <taxon>Agaricomycetidae</taxon>
        <taxon>Agaricales</taxon>
        <taxon>Pluteineae</taxon>
        <taxon>Amanitaceae</taxon>
        <taxon>Amanita</taxon>
    </lineage>
</organism>
<feature type="region of interest" description="Disordered" evidence="1">
    <location>
        <begin position="33"/>
        <end position="80"/>
    </location>
</feature>
<evidence type="ECO:0000256" key="1">
    <source>
        <dbReference type="SAM" id="MobiDB-lite"/>
    </source>
</evidence>
<protein>
    <submittedName>
        <fullName evidence="2">Uncharacterized protein</fullName>
    </submittedName>
</protein>
<dbReference type="Proteomes" id="UP000054549">
    <property type="component" value="Unassembled WGS sequence"/>
</dbReference>
<accession>A0A0C2W9J3</accession>
<evidence type="ECO:0000313" key="2">
    <source>
        <dbReference type="EMBL" id="KIL57877.1"/>
    </source>
</evidence>
<keyword evidence="3" id="KW-1185">Reference proteome</keyword>
<feature type="compositionally biased region" description="Basic and acidic residues" evidence="1">
    <location>
        <begin position="101"/>
        <end position="125"/>
    </location>
</feature>
<reference evidence="2 3" key="1">
    <citation type="submission" date="2014-04" db="EMBL/GenBank/DDBJ databases">
        <title>Evolutionary Origins and Diversification of the Mycorrhizal Mutualists.</title>
        <authorList>
            <consortium name="DOE Joint Genome Institute"/>
            <consortium name="Mycorrhizal Genomics Consortium"/>
            <person name="Kohler A."/>
            <person name="Kuo A."/>
            <person name="Nagy L.G."/>
            <person name="Floudas D."/>
            <person name="Copeland A."/>
            <person name="Barry K.W."/>
            <person name="Cichocki N."/>
            <person name="Veneault-Fourrey C."/>
            <person name="LaButti K."/>
            <person name="Lindquist E.A."/>
            <person name="Lipzen A."/>
            <person name="Lundell T."/>
            <person name="Morin E."/>
            <person name="Murat C."/>
            <person name="Riley R."/>
            <person name="Ohm R."/>
            <person name="Sun H."/>
            <person name="Tunlid A."/>
            <person name="Henrissat B."/>
            <person name="Grigoriev I.V."/>
            <person name="Hibbett D.S."/>
            <person name="Martin F."/>
        </authorList>
    </citation>
    <scope>NUCLEOTIDE SEQUENCE [LARGE SCALE GENOMIC DNA]</scope>
    <source>
        <strain evidence="2 3">Koide BX008</strain>
    </source>
</reference>
<gene>
    <name evidence="2" type="ORF">M378DRAFT_15972</name>
</gene>
<proteinExistence type="predicted"/>
<dbReference type="InParanoid" id="A0A0C2W9J3"/>
<feature type="compositionally biased region" description="Basic and acidic residues" evidence="1">
    <location>
        <begin position="36"/>
        <end position="45"/>
    </location>
</feature>
<dbReference type="EMBL" id="KN818355">
    <property type="protein sequence ID" value="KIL57877.1"/>
    <property type="molecule type" value="Genomic_DNA"/>
</dbReference>
<dbReference type="HOGENOM" id="CLU_1992045_0_0_1"/>
<feature type="region of interest" description="Disordered" evidence="1">
    <location>
        <begin position="97"/>
        <end position="125"/>
    </location>
</feature>
<name>A0A0C2W9J3_AMAMK</name>